<dbReference type="NCBIfam" id="NF041770">
    <property type="entry name" value="CFI_box_CTERM"/>
    <property type="match status" value="1"/>
</dbReference>
<organism evidence="1 2">
    <name type="scientific">Streptococcus gordonii</name>
    <dbReference type="NCBI Taxonomy" id="1302"/>
    <lineage>
        <taxon>Bacteria</taxon>
        <taxon>Bacillati</taxon>
        <taxon>Bacillota</taxon>
        <taxon>Bacilli</taxon>
        <taxon>Lactobacillales</taxon>
        <taxon>Streptococcaceae</taxon>
        <taxon>Streptococcus</taxon>
    </lineage>
</organism>
<accession>A0A139N2J1</accession>
<sequence length="157" mass="18006">MSYSVLRNGKVIMSNFSSQQEAQKYVDKQCEGFFGIDEAKKREYEIRDDGGCYLTTATVDFMGLADDCEELTILRKFRDTYLQLSIQGKKDIEHYYSVAPKIVAAINHSESKNKILNDLYNNLILGCIKLIKSGNLDGAYKKYKDYTLTLEKKILDK</sequence>
<dbReference type="InterPro" id="IPR049886">
    <property type="entry name" value="CFI_box_CTERM_dom"/>
</dbReference>
<dbReference type="Proteomes" id="UP000070096">
    <property type="component" value="Unassembled WGS sequence"/>
</dbReference>
<dbReference type="EMBL" id="LQRC01000219">
    <property type="protein sequence ID" value="KXT70142.1"/>
    <property type="molecule type" value="Genomic_DNA"/>
</dbReference>
<dbReference type="AlphaFoldDB" id="A0A139N2J1"/>
<protein>
    <submittedName>
        <fullName evidence="1">Uncharacterized protein</fullName>
    </submittedName>
</protein>
<evidence type="ECO:0000313" key="2">
    <source>
        <dbReference type="Proteomes" id="UP000070096"/>
    </source>
</evidence>
<reference evidence="1 2" key="1">
    <citation type="submission" date="2016-01" db="EMBL/GenBank/DDBJ databases">
        <title>Highly variable Streptococcus oralis are common among viridans streptococci isolated from primates.</title>
        <authorList>
            <person name="Denapaite D."/>
            <person name="Rieger M."/>
            <person name="Koendgen S."/>
            <person name="Brueckner R."/>
            <person name="Ochigava I."/>
            <person name="Kappeler P."/>
            <person name="Maetz-Rensing K."/>
            <person name="Leendertz F."/>
            <person name="Hakenbeck R."/>
        </authorList>
    </citation>
    <scope>NUCLEOTIDE SEQUENCE [LARGE SCALE GENOMIC DNA]</scope>
    <source>
        <strain evidence="1 2">DD07</strain>
    </source>
</reference>
<proteinExistence type="predicted"/>
<gene>
    <name evidence="1" type="ORF">SGODD07_01612</name>
</gene>
<dbReference type="PATRIC" id="fig|1302.21.peg.1790"/>
<comment type="caution">
    <text evidence="1">The sequence shown here is derived from an EMBL/GenBank/DDBJ whole genome shotgun (WGS) entry which is preliminary data.</text>
</comment>
<evidence type="ECO:0000313" key="1">
    <source>
        <dbReference type="EMBL" id="KXT70142.1"/>
    </source>
</evidence>
<name>A0A139N2J1_STRGN</name>